<feature type="binding site" evidence="9 12">
    <location>
        <begin position="154"/>
        <end position="155"/>
    </location>
    <ligand>
        <name>substrate</name>
    </ligand>
</feature>
<dbReference type="PANTHER" id="PTHR31637">
    <property type="entry name" value="2,3-BISPHOSPHOGLYCERATE-INDEPENDENT PHOSPHOGLYCERATE MUTASE"/>
    <property type="match status" value="1"/>
</dbReference>
<dbReference type="InterPro" id="IPR017850">
    <property type="entry name" value="Alkaline_phosphatase_core_sf"/>
</dbReference>
<accession>S3DJT6</accession>
<dbReference type="RefSeq" id="WP_016503783.1">
    <property type="nucleotide sequence ID" value="NZ_AMSD01000001.1"/>
</dbReference>
<dbReference type="CDD" id="cd16010">
    <property type="entry name" value="iPGM"/>
    <property type="match status" value="1"/>
</dbReference>
<feature type="binding site" evidence="9 13">
    <location>
        <position position="444"/>
    </location>
    <ligand>
        <name>Mn(2+)</name>
        <dbReference type="ChEBI" id="CHEBI:29035"/>
        <label>2</label>
    </ligand>
</feature>
<dbReference type="EC" id="5.4.2.12" evidence="9 10"/>
<evidence type="ECO:0000259" key="15">
    <source>
        <dbReference type="Pfam" id="PF06415"/>
    </source>
</evidence>
<evidence type="ECO:0000256" key="10">
    <source>
        <dbReference type="NCBIfam" id="TIGR01307"/>
    </source>
</evidence>
<evidence type="ECO:0000256" key="2">
    <source>
        <dbReference type="ARBA" id="ARBA00002315"/>
    </source>
</evidence>
<dbReference type="eggNOG" id="COG0696">
    <property type="taxonomic scope" value="Bacteria"/>
</dbReference>
<dbReference type="Gene3D" id="3.40.1450.10">
    <property type="entry name" value="BPG-independent phosphoglycerate mutase, domain B"/>
    <property type="match status" value="1"/>
</dbReference>
<dbReference type="Pfam" id="PF01676">
    <property type="entry name" value="Metalloenzyme"/>
    <property type="match status" value="1"/>
</dbReference>
<dbReference type="GO" id="GO:0030145">
    <property type="term" value="F:manganese ion binding"/>
    <property type="evidence" value="ECO:0007669"/>
    <property type="project" value="UniProtKB-UniRule"/>
</dbReference>
<evidence type="ECO:0000256" key="9">
    <source>
        <dbReference type="HAMAP-Rule" id="MF_01038"/>
    </source>
</evidence>
<feature type="binding site" evidence="9 12">
    <location>
        <begin position="264"/>
        <end position="267"/>
    </location>
    <ligand>
        <name>substrate</name>
    </ligand>
</feature>
<comment type="pathway">
    <text evidence="3 9">Carbohydrate degradation; glycolysis; pyruvate from D-glyceraldehyde 3-phosphate: step 3/5.</text>
</comment>
<evidence type="ECO:0000256" key="8">
    <source>
        <dbReference type="ARBA" id="ARBA00023235"/>
    </source>
</evidence>
<evidence type="ECO:0000313" key="17">
    <source>
        <dbReference type="Proteomes" id="UP000053688"/>
    </source>
</evidence>
<feature type="binding site" evidence="9 13">
    <location>
        <position position="445"/>
    </location>
    <ligand>
        <name>Mn(2+)</name>
        <dbReference type="ChEBI" id="CHEBI:29035"/>
        <label>2</label>
    </ligand>
</feature>
<keyword evidence="17" id="KW-1185">Reference proteome</keyword>
<dbReference type="GO" id="GO:0006096">
    <property type="term" value="P:glycolytic process"/>
    <property type="evidence" value="ECO:0007669"/>
    <property type="project" value="UniProtKB-UniRule"/>
</dbReference>
<dbReference type="GO" id="GO:0006007">
    <property type="term" value="P:glucose catabolic process"/>
    <property type="evidence" value="ECO:0007669"/>
    <property type="project" value="InterPro"/>
</dbReference>
<evidence type="ECO:0000256" key="7">
    <source>
        <dbReference type="ARBA" id="ARBA00023211"/>
    </source>
</evidence>
<comment type="cofactor">
    <cofactor evidence="9">
        <name>Mn(2+)</name>
        <dbReference type="ChEBI" id="CHEBI:29035"/>
    </cofactor>
    <text evidence="9">Binds 2 manganese ions per subunit.</text>
</comment>
<dbReference type="InterPro" id="IPR006124">
    <property type="entry name" value="Metalloenzyme"/>
</dbReference>
<dbReference type="STRING" id="28176.CF66_4006"/>
<dbReference type="EMBL" id="AMSD01000001">
    <property type="protein sequence ID" value="EPE37985.1"/>
    <property type="molecule type" value="Genomic_DNA"/>
</dbReference>
<keyword evidence="7 9" id="KW-0464">Manganese</keyword>
<evidence type="ECO:0000256" key="12">
    <source>
        <dbReference type="PIRSR" id="PIRSR001492-2"/>
    </source>
</evidence>
<evidence type="ECO:0000259" key="14">
    <source>
        <dbReference type="Pfam" id="PF01676"/>
    </source>
</evidence>
<keyword evidence="6 9" id="KW-0324">Glycolysis</keyword>
<comment type="caution">
    <text evidence="16">The sequence shown here is derived from an EMBL/GenBank/DDBJ whole genome shotgun (WGS) entry which is preliminary data.</text>
</comment>
<dbReference type="Gene3D" id="3.40.720.10">
    <property type="entry name" value="Alkaline Phosphatase, subunit A"/>
    <property type="match status" value="1"/>
</dbReference>
<dbReference type="SUPFAM" id="SSF53649">
    <property type="entry name" value="Alkaline phosphatase-like"/>
    <property type="match status" value="1"/>
</dbReference>
<comment type="subunit">
    <text evidence="9">Monomer.</text>
</comment>
<feature type="binding site" evidence="9 12">
    <location>
        <position position="124"/>
    </location>
    <ligand>
        <name>substrate</name>
    </ligand>
</feature>
<dbReference type="InterPro" id="IPR005995">
    <property type="entry name" value="Pgm_bpd_ind"/>
</dbReference>
<sequence length="512" mass="57126">MSTKKPMVLVILDGWGYREDNINNAVNNAKTPIMDELISNNPNTIISASGVDVGLPDKQMGNSEVGHTNIGAGRVVYQDLTRISKAISNGNFFNNPTILESIDKAKTTDNAIHIIGLLSPGGIHSHEEHIYAAIKMAVSRSAKKIYLHCFLDGRDTPPCSARNSLQRLENLLAIFNSSQIRIASLIGRYYAMDRDNNWDRIQFAYDLLTLAKASFTYDSALEGLSAAYLRQENDEFIKATEIRAKGQKKVKIQNGDTVIFMNYRADRARQLTSVFLPEFNHFRRIKAPITNFVMLTKYSDCFPLPVAFPTISLHNTYGEWLSKKGYTQLRISETEKYAHVTFFFNCGIESKFKGEVHQLVTSPKVPTYDLQPEMNSKELTNKLIAAIKSSKYDSIVCNYPNPDMVGHTGVYEATKKAIEAIDICIGEITKAIIEVNGQLLITADHGNAEMMVNPKTGSIHTAHTNLPVPLIYVGNKKFTFKKNGKLSDLAPTMLYLANINIPTEMTGNILIE</sequence>
<gene>
    <name evidence="9" type="primary">gpmI</name>
    <name evidence="16" type="ORF">O1U_0448</name>
</gene>
<feature type="domain" description="Metalloenzyme" evidence="14">
    <location>
        <begin position="5"/>
        <end position="498"/>
    </location>
</feature>
<dbReference type="SUPFAM" id="SSF64158">
    <property type="entry name" value="2,3-Bisphosphoglycerate-independent phosphoglycerate mutase, substrate-binding domain"/>
    <property type="match status" value="1"/>
</dbReference>
<dbReference type="Pfam" id="PF06415">
    <property type="entry name" value="iPGM_N"/>
    <property type="match status" value="1"/>
</dbReference>
<comment type="similarity">
    <text evidence="4 9">Belongs to the BPG-independent phosphoglycerate mutase family.</text>
</comment>
<evidence type="ECO:0000256" key="6">
    <source>
        <dbReference type="ARBA" id="ARBA00023152"/>
    </source>
</evidence>
<proteinExistence type="inferred from homology"/>
<dbReference type="FunFam" id="3.40.1450.10:FF:000002">
    <property type="entry name" value="2,3-bisphosphoglycerate-independent phosphoglycerate mutase"/>
    <property type="match status" value="1"/>
</dbReference>
<organism evidence="16 17">
    <name type="scientific">Candidatus Photodesmus katoptron Akat1</name>
    <dbReference type="NCBI Taxonomy" id="1236703"/>
    <lineage>
        <taxon>Bacteria</taxon>
        <taxon>Pseudomonadati</taxon>
        <taxon>Pseudomonadota</taxon>
        <taxon>Gammaproteobacteria</taxon>
        <taxon>Vibrionales</taxon>
        <taxon>Vibrionaceae</taxon>
        <taxon>Candidatus Photodesmus</taxon>
    </lineage>
</organism>
<evidence type="ECO:0000256" key="3">
    <source>
        <dbReference type="ARBA" id="ARBA00004798"/>
    </source>
</evidence>
<dbReference type="AlphaFoldDB" id="S3DJT6"/>
<dbReference type="PANTHER" id="PTHR31637:SF0">
    <property type="entry name" value="2,3-BISPHOSPHOGLYCERATE-INDEPENDENT PHOSPHOGLYCERATE MUTASE"/>
    <property type="match status" value="1"/>
</dbReference>
<name>S3DJT6_9GAMM</name>
<feature type="active site" description="Phosphoserine intermediate" evidence="9 11">
    <location>
        <position position="63"/>
    </location>
</feature>
<feature type="binding site" evidence="9 13">
    <location>
        <position position="403"/>
    </location>
    <ligand>
        <name>Mn(2+)</name>
        <dbReference type="ChEBI" id="CHEBI:29035"/>
        <label>1</label>
    </ligand>
</feature>
<protein>
    <recommendedName>
        <fullName evidence="9 10">2,3-bisphosphoglycerate-independent phosphoglycerate mutase</fullName>
        <shortName evidence="9">BPG-independent PGAM</shortName>
        <shortName evidence="9">Phosphoglyceromutase</shortName>
        <shortName evidence="9">iPGM</shortName>
        <ecNumber evidence="9 10">5.4.2.12</ecNumber>
    </recommendedName>
</protein>
<feature type="binding site" evidence="9 12">
    <location>
        <position position="336"/>
    </location>
    <ligand>
        <name>substrate</name>
    </ligand>
</feature>
<dbReference type="GO" id="GO:0004619">
    <property type="term" value="F:phosphoglycerate mutase activity"/>
    <property type="evidence" value="ECO:0007669"/>
    <property type="project" value="UniProtKB-UniRule"/>
</dbReference>
<evidence type="ECO:0000256" key="1">
    <source>
        <dbReference type="ARBA" id="ARBA00000370"/>
    </source>
</evidence>
<feature type="binding site" evidence="9 13">
    <location>
        <position position="63"/>
    </location>
    <ligand>
        <name>Mn(2+)</name>
        <dbReference type="ChEBI" id="CHEBI:29035"/>
        <label>2</label>
    </ligand>
</feature>
<dbReference type="InterPro" id="IPR011258">
    <property type="entry name" value="BPG-indep_PGM_N"/>
</dbReference>
<feature type="domain" description="BPG-independent PGAM N-terminal" evidence="15">
    <location>
        <begin position="83"/>
        <end position="299"/>
    </location>
</feature>
<dbReference type="GO" id="GO:0005829">
    <property type="term" value="C:cytosol"/>
    <property type="evidence" value="ECO:0007669"/>
    <property type="project" value="TreeGrafter"/>
</dbReference>
<feature type="binding site" evidence="9 13">
    <location>
        <position position="463"/>
    </location>
    <ligand>
        <name>Mn(2+)</name>
        <dbReference type="ChEBI" id="CHEBI:29035"/>
        <label>1</label>
    </ligand>
</feature>
<evidence type="ECO:0000256" key="13">
    <source>
        <dbReference type="PIRSR" id="PIRSR001492-3"/>
    </source>
</evidence>
<comment type="function">
    <text evidence="2 9">Catalyzes the interconversion of 2-phosphoglycerate and 3-phosphoglycerate.</text>
</comment>
<keyword evidence="8 9" id="KW-0413">Isomerase</keyword>
<feature type="binding site" evidence="9 13">
    <location>
        <position position="407"/>
    </location>
    <ligand>
        <name>Mn(2+)</name>
        <dbReference type="ChEBI" id="CHEBI:29035"/>
        <label>1</label>
    </ligand>
</feature>
<reference evidence="16 17" key="1">
    <citation type="journal article" date="2014" name="Environ. Microbiol.">
        <title>Genomic signatures of obligate host dependence in the luminous bacterial symbiont of a vertebrate.</title>
        <authorList>
            <person name="Hendry T.A."/>
            <person name="de Wet J.R."/>
            <person name="Dunlap P.V."/>
        </authorList>
    </citation>
    <scope>NUCLEOTIDE SEQUENCE [LARGE SCALE GENOMIC DNA]</scope>
    <source>
        <strain evidence="16 17">Akat1</strain>
    </source>
</reference>
<comment type="catalytic activity">
    <reaction evidence="1 9">
        <text>(2R)-2-phosphoglycerate = (2R)-3-phosphoglycerate</text>
        <dbReference type="Rhea" id="RHEA:15901"/>
        <dbReference type="ChEBI" id="CHEBI:58272"/>
        <dbReference type="ChEBI" id="CHEBI:58289"/>
        <dbReference type="EC" id="5.4.2.12"/>
    </reaction>
</comment>
<dbReference type="InterPro" id="IPR036646">
    <property type="entry name" value="PGAM_B_sf"/>
</dbReference>
<evidence type="ECO:0000313" key="16">
    <source>
        <dbReference type="EMBL" id="EPE37985.1"/>
    </source>
</evidence>
<feature type="binding site" evidence="9 12">
    <location>
        <position position="194"/>
    </location>
    <ligand>
        <name>substrate</name>
    </ligand>
</feature>
<dbReference type="Proteomes" id="UP000053688">
    <property type="component" value="Unassembled WGS sequence"/>
</dbReference>
<dbReference type="NCBIfam" id="TIGR01307">
    <property type="entry name" value="pgm_bpd_ind"/>
    <property type="match status" value="1"/>
</dbReference>
<dbReference type="UniPathway" id="UPA00109">
    <property type="reaction ID" value="UER00186"/>
</dbReference>
<evidence type="ECO:0000256" key="5">
    <source>
        <dbReference type="ARBA" id="ARBA00022723"/>
    </source>
</evidence>
<evidence type="ECO:0000256" key="4">
    <source>
        <dbReference type="ARBA" id="ARBA00008819"/>
    </source>
</evidence>
<dbReference type="HAMAP" id="MF_01038">
    <property type="entry name" value="GpmI"/>
    <property type="match status" value="1"/>
</dbReference>
<evidence type="ECO:0000256" key="11">
    <source>
        <dbReference type="PIRSR" id="PIRSR001492-1"/>
    </source>
</evidence>
<dbReference type="PATRIC" id="fig|1236703.3.peg.448"/>
<feature type="binding site" evidence="9 13">
    <location>
        <position position="13"/>
    </location>
    <ligand>
        <name>Mn(2+)</name>
        <dbReference type="ChEBI" id="CHEBI:29035"/>
        <label>2</label>
    </ligand>
</feature>
<dbReference type="PIRSF" id="PIRSF001492">
    <property type="entry name" value="IPGAM"/>
    <property type="match status" value="1"/>
</dbReference>
<keyword evidence="5 9" id="KW-0479">Metal-binding</keyword>
<feature type="binding site" evidence="9 12">
    <location>
        <position position="188"/>
    </location>
    <ligand>
        <name>substrate</name>
    </ligand>
</feature>